<dbReference type="Proteomes" id="UP000532010">
    <property type="component" value="Unassembled WGS sequence"/>
</dbReference>
<name>A0A7W4VKN9_9HYPH</name>
<protein>
    <submittedName>
        <fullName evidence="1">Putative membrane protein</fullName>
    </submittedName>
</protein>
<dbReference type="RefSeq" id="WP_183448330.1">
    <property type="nucleotide sequence ID" value="NZ_JACHWB010000001.1"/>
</dbReference>
<keyword evidence="2" id="KW-1185">Reference proteome</keyword>
<gene>
    <name evidence="1" type="ORF">FHR70_001372</name>
</gene>
<sequence length="161" mass="18060">MQTSYSRAGVTLVLRTKILAPFLIVFSGMIAPALAEATQDSESCRQITAALMNGNVDMAVAALNPKASEQAETRESLVRLNYALIGLVKGKTPRLERTLPDIDVENHQASLQIWSFGDREVYLVGCLPFRERGKMYFDLQLRNSVDDIRHHMNLKLKQIRA</sequence>
<organism evidence="1 2">
    <name type="scientific">Microvirga lupini</name>
    <dbReference type="NCBI Taxonomy" id="420324"/>
    <lineage>
        <taxon>Bacteria</taxon>
        <taxon>Pseudomonadati</taxon>
        <taxon>Pseudomonadota</taxon>
        <taxon>Alphaproteobacteria</taxon>
        <taxon>Hyphomicrobiales</taxon>
        <taxon>Methylobacteriaceae</taxon>
        <taxon>Microvirga</taxon>
    </lineage>
</organism>
<evidence type="ECO:0000313" key="1">
    <source>
        <dbReference type="EMBL" id="MBB3018332.1"/>
    </source>
</evidence>
<evidence type="ECO:0000313" key="2">
    <source>
        <dbReference type="Proteomes" id="UP000532010"/>
    </source>
</evidence>
<dbReference type="EMBL" id="JACHWB010000001">
    <property type="protein sequence ID" value="MBB3018332.1"/>
    <property type="molecule type" value="Genomic_DNA"/>
</dbReference>
<accession>A0A7W4VKN9</accession>
<reference evidence="1 2" key="1">
    <citation type="submission" date="2020-08" db="EMBL/GenBank/DDBJ databases">
        <title>The Agave Microbiome: Exploring the role of microbial communities in plant adaptations to desert environments.</title>
        <authorList>
            <person name="Partida-Martinez L.P."/>
        </authorList>
    </citation>
    <scope>NUCLEOTIDE SEQUENCE [LARGE SCALE GENOMIC DNA]</scope>
    <source>
        <strain evidence="1 2">AT3.9</strain>
    </source>
</reference>
<comment type="caution">
    <text evidence="1">The sequence shown here is derived from an EMBL/GenBank/DDBJ whole genome shotgun (WGS) entry which is preliminary data.</text>
</comment>
<proteinExistence type="predicted"/>
<dbReference type="AlphaFoldDB" id="A0A7W4VKN9"/>